<gene>
    <name evidence="5" type="ORF">C3E80_19545</name>
</gene>
<evidence type="ECO:0000313" key="6">
    <source>
        <dbReference type="Proteomes" id="UP000285793"/>
    </source>
</evidence>
<evidence type="ECO:0000259" key="2">
    <source>
        <dbReference type="Pfam" id="PF06120"/>
    </source>
</evidence>
<dbReference type="AlphaFoldDB" id="A0A423XQY5"/>
<proteinExistence type="predicted"/>
<name>A0A423XQY5_9ENTR</name>
<dbReference type="NCBIfam" id="TIGR01541">
    <property type="entry name" value="tape_meas_lam_C"/>
    <property type="match status" value="1"/>
</dbReference>
<dbReference type="NCBIfam" id="TIGR02675">
    <property type="entry name" value="tape_meas_nterm"/>
    <property type="match status" value="1"/>
</dbReference>
<dbReference type="InterPro" id="IPR013491">
    <property type="entry name" value="Tape_meas_N"/>
</dbReference>
<feature type="domain" description="Tape measure protein N-terminal" evidence="4">
    <location>
        <begin position="83"/>
        <end position="271"/>
    </location>
</feature>
<dbReference type="EMBL" id="PQJL01000022">
    <property type="protein sequence ID" value="ROW58794.1"/>
    <property type="molecule type" value="Genomic_DNA"/>
</dbReference>
<dbReference type="InterPro" id="IPR009302">
    <property type="entry name" value="Tail_length_tape_measure"/>
</dbReference>
<accession>A0A423XQY5</accession>
<organism evidence="5 6">
    <name type="scientific">Cronobacter malonaticus</name>
    <dbReference type="NCBI Taxonomy" id="413503"/>
    <lineage>
        <taxon>Bacteria</taxon>
        <taxon>Pseudomonadati</taxon>
        <taxon>Pseudomonadota</taxon>
        <taxon>Gammaproteobacteria</taxon>
        <taxon>Enterobacterales</taxon>
        <taxon>Enterobacteriaceae</taxon>
        <taxon>Cronobacter</taxon>
    </lineage>
</organism>
<reference evidence="5 6" key="1">
    <citation type="journal article" date="2018" name="Front. Microbiol.">
        <title>An Investigation of an Acute Gastroenteritis Outbreak: Cronobacter sakazakii, a Potential Cause of Food-Borne Illness.</title>
        <authorList>
            <person name="Yong W."/>
            <person name="Guo B."/>
            <person name="Shi X."/>
            <person name="Cheng T."/>
            <person name="Chen M."/>
            <person name="Jiang X."/>
            <person name="Ye Y."/>
            <person name="Wang J."/>
            <person name="Xie G."/>
            <person name="Ding J."/>
        </authorList>
    </citation>
    <scope>NUCLEOTIDE SEQUENCE [LARGE SCALE GENOMIC DNA]</scope>
    <source>
        <strain evidence="5 6">S1</strain>
    </source>
</reference>
<protein>
    <submittedName>
        <fullName evidence="5">Phage tail tape measure protein</fullName>
    </submittedName>
</protein>
<comment type="caution">
    <text evidence="5">The sequence shown here is derived from an EMBL/GenBank/DDBJ whole genome shotgun (WGS) entry which is preliminary data.</text>
</comment>
<sequence length="1090" mass="114191">MATLRELIIKISANSQSFQSEISRASRMGSDYYKTMEQGGRRAAAATRETQRSLGELNAQFASVKSSAAGMAGAFAGAFATGQLIHYADTWNQLNGRLRLASSSAQDFTTAQQSLMSISQRTGTSFEANANLYSRIAQSLRDAGYASADVANVTETVATSLKLSGASTEEASSVITQLSQALGSGVLRGEEFNAIMESGGRLAKFLADGLHTTIGGLRNMANNGELTTDKIVPLLTNVAQLRKEFDTLPASISGSAQKVENAFMAWVGGANQAVGASSSLSGALDGLAENIDTVANVAGALVGLGVARYFGNMVGSITTATASLVGNTAAEVGLAEAQLRGTQVSVATARQAVYRAQQARAAAAGIEVQITAERQLTAAQAQLHNAISARSSAASRLTETTSVMSRLGGGVLSLLGGWPGVILASGAAMYGLYQHTEQVHKQAVGFASNLDEINARLKDMSSLGLRSTAANARSSIDAQKKDIADLDSQIVRVKDSLTGLAQIQQSFNESPTTTWINTFMDQADITEKNISLTDQLNNLEYQREQAVSKLQQTQRLFNDASEQATQKAIQEAGAIATLKGAYDLLNRSMGVTPASRPASYAGPVISTSNATPQQTTALEKARRDNELASLSGLQKLHQQHVYEAQDLKLTGALYTQYIYNKDQAARKDEALAQAKKDETAATHAQNKAAREAAQTAEQYSRKIADLSVAVEVQKVRATQGEKAAELYAASHENGVKWSEEQRKSIEAGAVALAQWTQKADEAVRKQHEMADALKDLKDAARRYQDDAGLTATTSGMGNRQREQYRERQEVERVFDKTDKGAEAIAARQSALDALDKKYRQAKASELDWRAGVSAGLADWMDNVSNIAGTVSQGITSTMDSALDNVSAMLVGNKASWKDWGLSVLQTISKVALQMAVVNAMGGGSSGSGLFGSLLGGIAGGVAGSATGTAGAGTAIQNYGASFQFNAKGGVYSSADLSSYSGSVVDTPTFFAFAKGAGVMGEAGPEAIMPLTRDATGRLGVKALGSGTQGGAGVSVSIGTINFTGDKGGAQGNTNAAGAVANQLTGAILDTINSQLRKPGTPLWNAIQGKR</sequence>
<dbReference type="Pfam" id="PF06120">
    <property type="entry name" value="Phage_HK97_TLTM"/>
    <property type="match status" value="1"/>
</dbReference>
<feature type="coiled-coil region" evidence="1">
    <location>
        <begin position="536"/>
        <end position="563"/>
    </location>
</feature>
<dbReference type="Proteomes" id="UP000285793">
    <property type="component" value="Unassembled WGS sequence"/>
</dbReference>
<dbReference type="Pfam" id="PF20155">
    <property type="entry name" value="TMP_3"/>
    <property type="match status" value="1"/>
</dbReference>
<dbReference type="RefSeq" id="WP_123949035.1">
    <property type="nucleotide sequence ID" value="NZ_PQJL01000022.1"/>
</dbReference>
<evidence type="ECO:0000313" key="5">
    <source>
        <dbReference type="EMBL" id="ROW58794.1"/>
    </source>
</evidence>
<keyword evidence="1" id="KW-0175">Coiled coil</keyword>
<evidence type="ECO:0000259" key="3">
    <source>
        <dbReference type="Pfam" id="PF09718"/>
    </source>
</evidence>
<feature type="domain" description="Tail length tape measure" evidence="2">
    <location>
        <begin position="397"/>
        <end position="651"/>
    </location>
</feature>
<feature type="domain" description="Bacteriophage tail tape measure C-terminal" evidence="3">
    <location>
        <begin position="847"/>
        <end position="920"/>
    </location>
</feature>
<evidence type="ECO:0000259" key="4">
    <source>
        <dbReference type="Pfam" id="PF20155"/>
    </source>
</evidence>
<evidence type="ECO:0000256" key="1">
    <source>
        <dbReference type="SAM" id="Coils"/>
    </source>
</evidence>
<dbReference type="InterPro" id="IPR006431">
    <property type="entry name" value="Phage_tape_meas_C"/>
</dbReference>
<dbReference type="Pfam" id="PF09718">
    <property type="entry name" value="Tape_meas_lam_C"/>
    <property type="match status" value="1"/>
</dbReference>